<feature type="region of interest" description="Disordered" evidence="4">
    <location>
        <begin position="764"/>
        <end position="809"/>
    </location>
</feature>
<dbReference type="KEGG" id="cci:CC1G_11298"/>
<evidence type="ECO:0000256" key="1">
    <source>
        <dbReference type="ARBA" id="ARBA00022527"/>
    </source>
</evidence>
<keyword evidence="6" id="KW-0808">Transferase</keyword>
<dbReference type="VEuPathDB" id="FungiDB:CC1G_11298"/>
<sequence>MYNNTNANPTRNRQPPLRETITVVGIPSVSIDNDRLVVGSSQTSSTRSYTPIKVLGDGSFGTVWLCDWHTTLPPNTPLSPMQCGQGARPEWAGKRLVAVKRMKKRWEGGWDECQKLKELESLRAIPFHPNIIPLYDFFLLPTSKELYFVFESMEGNLYHLIKARKGRPLAGGLVSSIFQQITLGLDHIHTHGYFHRDMKPENVLVTTVGLFDYTPVSPIAPPNAPKERDVVTIIKLADFGLARETRSRPPYTEYVSTRWYRAPEVLLLSREYSNPVDLWALGTIMAELVNLRPLFPGSDQVDQVARVCEVLGDPAEDYRDNGGNVVGGGQWPHGVSLARDVGFQFPRIEPKDIFSLFDASVPRSLIQCIRDLLRWDPAKRLTSKQCLDHLYLRETIHRNNIPMPSGLRAASVSQTSIPMMSSHLNGSSSHPSLSSHTPRNVPPSHSNSAHHVRPPPVPSHFPEVPPPQNSQPTPLPSVPHQPIPLHAQNGRRPHPIVGWTGPSPQPASDYPMDTSPSEPYANGHANNGHSEHHPPAGHSMPPPKSLKLGPFGKKSSRWALGIFGSEKSHQLPPVDEVTTTALGTRKRSQSSSTDGKSVRDLSPERPQDLREVQKQQKKEAERINREAEKERRKLAEKMAREQARAVMSKRNRMLREAVGEDIDWSGGNQERVVDKGTKQASSGPIRQKSMGNLGNSTLHAASGKYSEPPAPPVSFDRYRDWRGTGERVAKARRREYDDDHSMSSSDVHSLSRVSSISFATVDSDPGPSRLRHHSSFHHAASSRTSRSSLRTSFDDFSPSARSSNSFSLEGSSSLAHEFGAHLNVNPHISGSVSPPPLHMLSLSPTLSPPLSPNPPWIQVQDIKENGLGGQSPPYITLQNRQFSPSPHSPLDIHNYLQQPPSPFNNPSAPAQPPTTGQTPRSANSAINPIFKVVSLDPDVMLFYRCLTYSTALTSPSTTFITAPCRPTSEFYIPD</sequence>
<dbReference type="STRING" id="240176.A8N1F9"/>
<dbReference type="GeneID" id="6005133"/>
<feature type="compositionally biased region" description="Low complexity" evidence="4">
    <location>
        <begin position="904"/>
        <end position="919"/>
    </location>
</feature>
<dbReference type="Pfam" id="PF00069">
    <property type="entry name" value="Pkinase"/>
    <property type="match status" value="1"/>
</dbReference>
<dbReference type="PROSITE" id="PS50011">
    <property type="entry name" value="PROTEIN_KINASE_DOM"/>
    <property type="match status" value="1"/>
</dbReference>
<dbReference type="InParanoid" id="A8N1F9"/>
<dbReference type="Gene3D" id="1.10.510.10">
    <property type="entry name" value="Transferase(Phosphotransferase) domain 1"/>
    <property type="match status" value="1"/>
</dbReference>
<evidence type="ECO:0000313" key="7">
    <source>
        <dbReference type="Proteomes" id="UP000001861"/>
    </source>
</evidence>
<dbReference type="PROSITE" id="PS00108">
    <property type="entry name" value="PROTEIN_KINASE_ST"/>
    <property type="match status" value="1"/>
</dbReference>
<dbReference type="SMART" id="SM00220">
    <property type="entry name" value="S_TKc"/>
    <property type="match status" value="1"/>
</dbReference>
<dbReference type="InterPro" id="IPR000719">
    <property type="entry name" value="Prot_kinase_dom"/>
</dbReference>
<proteinExistence type="predicted"/>
<comment type="caution">
    <text evidence="6">The sequence shown here is derived from an EMBL/GenBank/DDBJ whole genome shotgun (WGS) entry which is preliminary data.</text>
</comment>
<dbReference type="PANTHER" id="PTHR24055">
    <property type="entry name" value="MITOGEN-ACTIVATED PROTEIN KINASE"/>
    <property type="match status" value="1"/>
</dbReference>
<dbReference type="Gene3D" id="3.30.200.20">
    <property type="entry name" value="Phosphorylase Kinase, domain 1"/>
    <property type="match status" value="1"/>
</dbReference>
<evidence type="ECO:0000256" key="2">
    <source>
        <dbReference type="ARBA" id="ARBA00022741"/>
    </source>
</evidence>
<dbReference type="RefSeq" id="XP_001828708.2">
    <property type="nucleotide sequence ID" value="XM_001828656.2"/>
</dbReference>
<evidence type="ECO:0000256" key="3">
    <source>
        <dbReference type="ARBA" id="ARBA00022840"/>
    </source>
</evidence>
<feature type="region of interest" description="Disordered" evidence="4">
    <location>
        <begin position="419"/>
        <end position="552"/>
    </location>
</feature>
<dbReference type="GO" id="GO:0005524">
    <property type="term" value="F:ATP binding"/>
    <property type="evidence" value="ECO:0007669"/>
    <property type="project" value="UniProtKB-KW"/>
</dbReference>
<dbReference type="HOGENOM" id="CLU_009787_0_0_1"/>
<reference evidence="6 7" key="1">
    <citation type="journal article" date="2010" name="Proc. Natl. Acad. Sci. U.S.A.">
        <title>Insights into evolution of multicellular fungi from the assembled chromosomes of the mushroom Coprinopsis cinerea (Coprinus cinereus).</title>
        <authorList>
            <person name="Stajich J.E."/>
            <person name="Wilke S.K."/>
            <person name="Ahren D."/>
            <person name="Au C.H."/>
            <person name="Birren B.W."/>
            <person name="Borodovsky M."/>
            <person name="Burns C."/>
            <person name="Canback B."/>
            <person name="Casselton L.A."/>
            <person name="Cheng C.K."/>
            <person name="Deng J."/>
            <person name="Dietrich F.S."/>
            <person name="Fargo D.C."/>
            <person name="Farman M.L."/>
            <person name="Gathman A.C."/>
            <person name="Goldberg J."/>
            <person name="Guigo R."/>
            <person name="Hoegger P.J."/>
            <person name="Hooker J.B."/>
            <person name="Huggins A."/>
            <person name="James T.Y."/>
            <person name="Kamada T."/>
            <person name="Kilaru S."/>
            <person name="Kodira C."/>
            <person name="Kues U."/>
            <person name="Kupfer D."/>
            <person name="Kwan H.S."/>
            <person name="Lomsadze A."/>
            <person name="Li W."/>
            <person name="Lilly W.W."/>
            <person name="Ma L.J."/>
            <person name="Mackey A.J."/>
            <person name="Manning G."/>
            <person name="Martin F."/>
            <person name="Muraguchi H."/>
            <person name="Natvig D.O."/>
            <person name="Palmerini H."/>
            <person name="Ramesh M.A."/>
            <person name="Rehmeyer C.J."/>
            <person name="Roe B.A."/>
            <person name="Shenoy N."/>
            <person name="Stanke M."/>
            <person name="Ter-Hovhannisyan V."/>
            <person name="Tunlid A."/>
            <person name="Velagapudi R."/>
            <person name="Vision T.J."/>
            <person name="Zeng Q."/>
            <person name="Zolan M.E."/>
            <person name="Pukkila P.J."/>
        </authorList>
    </citation>
    <scope>NUCLEOTIDE SEQUENCE [LARGE SCALE GENOMIC DNA]</scope>
    <source>
        <strain evidence="7">Okayama-7 / 130 / ATCC MYA-4618 / FGSC 9003</strain>
    </source>
</reference>
<feature type="domain" description="Protein kinase" evidence="5">
    <location>
        <begin position="49"/>
        <end position="392"/>
    </location>
</feature>
<feature type="compositionally biased region" description="Polar residues" evidence="4">
    <location>
        <begin position="876"/>
        <end position="885"/>
    </location>
</feature>
<dbReference type="InterPro" id="IPR050117">
    <property type="entry name" value="MAPK"/>
</dbReference>
<evidence type="ECO:0000256" key="4">
    <source>
        <dbReference type="SAM" id="MobiDB-lite"/>
    </source>
</evidence>
<dbReference type="InterPro" id="IPR011009">
    <property type="entry name" value="Kinase-like_dom_sf"/>
</dbReference>
<feature type="compositionally biased region" description="Low complexity" evidence="4">
    <location>
        <begin position="421"/>
        <end position="436"/>
    </location>
</feature>
<dbReference type="AlphaFoldDB" id="A8N1F9"/>
<dbReference type="OMA" id="ISRMTSM"/>
<dbReference type="EMBL" id="AACS02000001">
    <property type="protein sequence ID" value="EAU93103.2"/>
    <property type="molecule type" value="Genomic_DNA"/>
</dbReference>
<accession>A8N1F9</accession>
<keyword evidence="7" id="KW-1185">Reference proteome</keyword>
<evidence type="ECO:0000313" key="6">
    <source>
        <dbReference type="EMBL" id="EAU93103.2"/>
    </source>
</evidence>
<dbReference type="Proteomes" id="UP000001861">
    <property type="component" value="Unassembled WGS sequence"/>
</dbReference>
<dbReference type="SUPFAM" id="SSF56112">
    <property type="entry name" value="Protein kinase-like (PK-like)"/>
    <property type="match status" value="1"/>
</dbReference>
<dbReference type="OrthoDB" id="2158884at2759"/>
<feature type="region of interest" description="Disordered" evidence="4">
    <location>
        <begin position="568"/>
        <end position="723"/>
    </location>
</feature>
<keyword evidence="6" id="KW-0418">Kinase</keyword>
<dbReference type="GO" id="GO:0004674">
    <property type="term" value="F:protein serine/threonine kinase activity"/>
    <property type="evidence" value="ECO:0007669"/>
    <property type="project" value="UniProtKB-KW"/>
</dbReference>
<organism evidence="6 7">
    <name type="scientific">Coprinopsis cinerea (strain Okayama-7 / 130 / ATCC MYA-4618 / FGSC 9003)</name>
    <name type="common">Inky cap fungus</name>
    <name type="synonym">Hormographiella aspergillata</name>
    <dbReference type="NCBI Taxonomy" id="240176"/>
    <lineage>
        <taxon>Eukaryota</taxon>
        <taxon>Fungi</taxon>
        <taxon>Dikarya</taxon>
        <taxon>Basidiomycota</taxon>
        <taxon>Agaricomycotina</taxon>
        <taxon>Agaricomycetes</taxon>
        <taxon>Agaricomycetidae</taxon>
        <taxon>Agaricales</taxon>
        <taxon>Agaricineae</taxon>
        <taxon>Psathyrellaceae</taxon>
        <taxon>Coprinopsis</taxon>
    </lineage>
</organism>
<keyword evidence="2" id="KW-0547">Nucleotide-binding</keyword>
<keyword evidence="3" id="KW-0067">ATP-binding</keyword>
<protein>
    <submittedName>
        <fullName evidence="6">CMGC/RCK/MAK protein kinase</fullName>
    </submittedName>
</protein>
<feature type="compositionally biased region" description="Basic and acidic residues" evidence="4">
    <location>
        <begin position="596"/>
        <end position="643"/>
    </location>
</feature>
<feature type="compositionally biased region" description="Low complexity" evidence="4">
    <location>
        <begin position="777"/>
        <end position="809"/>
    </location>
</feature>
<dbReference type="CDD" id="cd07830">
    <property type="entry name" value="STKc_MAK_like"/>
    <property type="match status" value="1"/>
</dbReference>
<dbReference type="InterPro" id="IPR008271">
    <property type="entry name" value="Ser/Thr_kinase_AS"/>
</dbReference>
<dbReference type="eggNOG" id="KOG0661">
    <property type="taxonomic scope" value="Eukaryota"/>
</dbReference>
<feature type="compositionally biased region" description="Pro residues" evidence="4">
    <location>
        <begin position="454"/>
        <end position="482"/>
    </location>
</feature>
<keyword evidence="1" id="KW-0723">Serine/threonine-protein kinase</keyword>
<feature type="region of interest" description="Disordered" evidence="4">
    <location>
        <begin position="863"/>
        <end position="922"/>
    </location>
</feature>
<evidence type="ECO:0000259" key="5">
    <source>
        <dbReference type="PROSITE" id="PS50011"/>
    </source>
</evidence>
<feature type="compositionally biased region" description="Polar residues" evidence="4">
    <location>
        <begin position="678"/>
        <end position="699"/>
    </location>
</feature>
<gene>
    <name evidence="6" type="ORF">CC1G_11298</name>
</gene>
<name>A8N1F9_COPC7</name>